<dbReference type="EMBL" id="KE343820">
    <property type="protein sequence ID" value="EXB42373.1"/>
    <property type="molecule type" value="Genomic_DNA"/>
</dbReference>
<gene>
    <name evidence="1" type="ORF">L484_021965</name>
</gene>
<accession>W9QUX9</accession>
<protein>
    <submittedName>
        <fullName evidence="1">Uncharacterized protein</fullName>
    </submittedName>
</protein>
<proteinExistence type="predicted"/>
<dbReference type="Proteomes" id="UP000030645">
    <property type="component" value="Unassembled WGS sequence"/>
</dbReference>
<evidence type="ECO:0000313" key="2">
    <source>
        <dbReference type="Proteomes" id="UP000030645"/>
    </source>
</evidence>
<organism evidence="1 2">
    <name type="scientific">Morus notabilis</name>
    <dbReference type="NCBI Taxonomy" id="981085"/>
    <lineage>
        <taxon>Eukaryota</taxon>
        <taxon>Viridiplantae</taxon>
        <taxon>Streptophyta</taxon>
        <taxon>Embryophyta</taxon>
        <taxon>Tracheophyta</taxon>
        <taxon>Spermatophyta</taxon>
        <taxon>Magnoliopsida</taxon>
        <taxon>eudicotyledons</taxon>
        <taxon>Gunneridae</taxon>
        <taxon>Pentapetalae</taxon>
        <taxon>rosids</taxon>
        <taxon>fabids</taxon>
        <taxon>Rosales</taxon>
        <taxon>Moraceae</taxon>
        <taxon>Moreae</taxon>
        <taxon>Morus</taxon>
    </lineage>
</organism>
<sequence>MELKEDGLGKGDEDLDVNQFWFSSESGSEDFEDSGYQGSYVSDIEEEDPIEQSGDDIVKDILGLFGLQPDGGDSSAKRTRK</sequence>
<keyword evidence="2" id="KW-1185">Reference proteome</keyword>
<reference evidence="2" key="1">
    <citation type="submission" date="2013-01" db="EMBL/GenBank/DDBJ databases">
        <title>Draft Genome Sequence of a Mulberry Tree, Morus notabilis C.K. Schneid.</title>
        <authorList>
            <person name="He N."/>
            <person name="Zhao S."/>
        </authorList>
    </citation>
    <scope>NUCLEOTIDE SEQUENCE</scope>
</reference>
<evidence type="ECO:0000313" key="1">
    <source>
        <dbReference type="EMBL" id="EXB42373.1"/>
    </source>
</evidence>
<name>W9QUX9_9ROSA</name>
<dbReference type="AlphaFoldDB" id="W9QUX9"/>